<gene>
    <name evidence="1" type="ORF">SS1G_02355</name>
</gene>
<dbReference type="Proteomes" id="UP000001312">
    <property type="component" value="Unassembled WGS sequence"/>
</dbReference>
<dbReference type="InParanoid" id="A7EAM3"/>
<proteinExistence type="predicted"/>
<protein>
    <submittedName>
        <fullName evidence="1">Uncharacterized protein</fullName>
    </submittedName>
</protein>
<sequence length="48" mass="5102">MAQACLSKKIYRSVTSLIDRSVRAFIAPITAAIASASNTSAFVPSEKE</sequence>
<dbReference type="GeneID" id="5492267"/>
<evidence type="ECO:0000313" key="2">
    <source>
        <dbReference type="Proteomes" id="UP000001312"/>
    </source>
</evidence>
<keyword evidence="2" id="KW-1185">Reference proteome</keyword>
<name>A7EAM3_SCLS1</name>
<dbReference type="RefSeq" id="XP_001596139.1">
    <property type="nucleotide sequence ID" value="XM_001596089.1"/>
</dbReference>
<dbReference type="AlphaFoldDB" id="A7EAM3"/>
<dbReference type="HOGENOM" id="CLU_3160246_0_0_1"/>
<dbReference type="EMBL" id="CH476623">
    <property type="protein sequence ID" value="EDN99501.1"/>
    <property type="molecule type" value="Genomic_DNA"/>
</dbReference>
<dbReference type="KEGG" id="ssl:SS1G_02355"/>
<reference evidence="2" key="1">
    <citation type="journal article" date="2011" name="PLoS Genet.">
        <title>Genomic analysis of the necrotrophic fungal pathogens Sclerotinia sclerotiorum and Botrytis cinerea.</title>
        <authorList>
            <person name="Amselem J."/>
            <person name="Cuomo C.A."/>
            <person name="van Kan J.A."/>
            <person name="Viaud M."/>
            <person name="Benito E.P."/>
            <person name="Couloux A."/>
            <person name="Coutinho P.M."/>
            <person name="de Vries R.P."/>
            <person name="Dyer P.S."/>
            <person name="Fillinger S."/>
            <person name="Fournier E."/>
            <person name="Gout L."/>
            <person name="Hahn M."/>
            <person name="Kohn L."/>
            <person name="Lapalu N."/>
            <person name="Plummer K.M."/>
            <person name="Pradier J.M."/>
            <person name="Quevillon E."/>
            <person name="Sharon A."/>
            <person name="Simon A."/>
            <person name="ten Have A."/>
            <person name="Tudzynski B."/>
            <person name="Tudzynski P."/>
            <person name="Wincker P."/>
            <person name="Andrew M."/>
            <person name="Anthouard V."/>
            <person name="Beever R.E."/>
            <person name="Beffa R."/>
            <person name="Benoit I."/>
            <person name="Bouzid O."/>
            <person name="Brault B."/>
            <person name="Chen Z."/>
            <person name="Choquer M."/>
            <person name="Collemare J."/>
            <person name="Cotton P."/>
            <person name="Danchin E.G."/>
            <person name="Da Silva C."/>
            <person name="Gautier A."/>
            <person name="Giraud C."/>
            <person name="Giraud T."/>
            <person name="Gonzalez C."/>
            <person name="Grossetete S."/>
            <person name="Guldener U."/>
            <person name="Henrissat B."/>
            <person name="Howlett B.J."/>
            <person name="Kodira C."/>
            <person name="Kretschmer M."/>
            <person name="Lappartient A."/>
            <person name="Leroch M."/>
            <person name="Levis C."/>
            <person name="Mauceli E."/>
            <person name="Neuveglise C."/>
            <person name="Oeser B."/>
            <person name="Pearson M."/>
            <person name="Poulain J."/>
            <person name="Poussereau N."/>
            <person name="Quesneville H."/>
            <person name="Rascle C."/>
            <person name="Schumacher J."/>
            <person name="Segurens B."/>
            <person name="Sexton A."/>
            <person name="Silva E."/>
            <person name="Sirven C."/>
            <person name="Soanes D.M."/>
            <person name="Talbot N.J."/>
            <person name="Templeton M."/>
            <person name="Yandava C."/>
            <person name="Yarden O."/>
            <person name="Zeng Q."/>
            <person name="Rollins J.A."/>
            <person name="Lebrun M.H."/>
            <person name="Dickman M."/>
        </authorList>
    </citation>
    <scope>NUCLEOTIDE SEQUENCE [LARGE SCALE GENOMIC DNA]</scope>
    <source>
        <strain evidence="2">ATCC 18683 / 1980 / Ss-1</strain>
    </source>
</reference>
<organism evidence="1 2">
    <name type="scientific">Sclerotinia sclerotiorum (strain ATCC 18683 / 1980 / Ss-1)</name>
    <name type="common">White mold</name>
    <name type="synonym">Whetzelinia sclerotiorum</name>
    <dbReference type="NCBI Taxonomy" id="665079"/>
    <lineage>
        <taxon>Eukaryota</taxon>
        <taxon>Fungi</taxon>
        <taxon>Dikarya</taxon>
        <taxon>Ascomycota</taxon>
        <taxon>Pezizomycotina</taxon>
        <taxon>Leotiomycetes</taxon>
        <taxon>Helotiales</taxon>
        <taxon>Sclerotiniaceae</taxon>
        <taxon>Sclerotinia</taxon>
    </lineage>
</organism>
<evidence type="ECO:0000313" key="1">
    <source>
        <dbReference type="EMBL" id="EDN99501.1"/>
    </source>
</evidence>
<accession>A7EAM3</accession>